<evidence type="ECO:0000313" key="3">
    <source>
        <dbReference type="Proteomes" id="UP001327560"/>
    </source>
</evidence>
<evidence type="ECO:0000313" key="2">
    <source>
        <dbReference type="EMBL" id="WOK93833.1"/>
    </source>
</evidence>
<proteinExistence type="predicted"/>
<reference evidence="2 3" key="1">
    <citation type="submission" date="2023-10" db="EMBL/GenBank/DDBJ databases">
        <title>Chromosome-scale genome assembly provides insights into flower coloration mechanisms of Canna indica.</title>
        <authorList>
            <person name="Li C."/>
        </authorList>
    </citation>
    <scope>NUCLEOTIDE SEQUENCE [LARGE SCALE GENOMIC DNA]</scope>
    <source>
        <tissue evidence="2">Flower</tissue>
    </source>
</reference>
<dbReference type="PANTHER" id="PTHR37379:SF1">
    <property type="entry name" value="OS01G0220500 PROTEIN"/>
    <property type="match status" value="1"/>
</dbReference>
<gene>
    <name evidence="2" type="ORF">Cni_G02534</name>
</gene>
<protein>
    <recommendedName>
        <fullName evidence="1">Inhibitor I9 domain-containing protein</fullName>
    </recommendedName>
</protein>
<keyword evidence="3" id="KW-1185">Reference proteome</keyword>
<dbReference type="InterPro" id="IPR010259">
    <property type="entry name" value="S8pro/Inhibitor_I9"/>
</dbReference>
<evidence type="ECO:0000259" key="1">
    <source>
        <dbReference type="Pfam" id="PF05922"/>
    </source>
</evidence>
<dbReference type="Pfam" id="PF05922">
    <property type="entry name" value="Inhibitor_I9"/>
    <property type="match status" value="1"/>
</dbReference>
<organism evidence="2 3">
    <name type="scientific">Canna indica</name>
    <name type="common">Indian-shot</name>
    <dbReference type="NCBI Taxonomy" id="4628"/>
    <lineage>
        <taxon>Eukaryota</taxon>
        <taxon>Viridiplantae</taxon>
        <taxon>Streptophyta</taxon>
        <taxon>Embryophyta</taxon>
        <taxon>Tracheophyta</taxon>
        <taxon>Spermatophyta</taxon>
        <taxon>Magnoliopsida</taxon>
        <taxon>Liliopsida</taxon>
        <taxon>Zingiberales</taxon>
        <taxon>Cannaceae</taxon>
        <taxon>Canna</taxon>
    </lineage>
</organism>
<sequence>MGERTEVYFVFMNFDPEYERLRNDRSKEGMEELDTYLSNKHDQLLEKLLPPNSYRKKSSLAIVDGFSVEITKHQAAILRSAKEVRVVEKNQEFA</sequence>
<name>A0AAQ3Q0A4_9LILI</name>
<accession>A0AAQ3Q0A4</accession>
<dbReference type="PANTHER" id="PTHR37379">
    <property type="entry name" value="OS01G0220500 PROTEIN"/>
    <property type="match status" value="1"/>
</dbReference>
<feature type="domain" description="Inhibitor I9" evidence="1">
    <location>
        <begin position="38"/>
        <end position="92"/>
    </location>
</feature>
<dbReference type="EMBL" id="CP136890">
    <property type="protein sequence ID" value="WOK93833.1"/>
    <property type="molecule type" value="Genomic_DNA"/>
</dbReference>
<dbReference type="AlphaFoldDB" id="A0AAQ3Q0A4"/>
<dbReference type="Proteomes" id="UP001327560">
    <property type="component" value="Chromosome 1"/>
</dbReference>